<dbReference type="SMART" id="SM00448">
    <property type="entry name" value="REC"/>
    <property type="match status" value="1"/>
</dbReference>
<dbReference type="EMBL" id="JAEQBW010000006">
    <property type="protein sequence ID" value="MBK6266175.1"/>
    <property type="molecule type" value="Genomic_DNA"/>
</dbReference>
<dbReference type="InterPro" id="IPR001789">
    <property type="entry name" value="Sig_transdc_resp-reg_receiver"/>
</dbReference>
<evidence type="ECO:0000256" key="1">
    <source>
        <dbReference type="PROSITE-ProRule" id="PRU00169"/>
    </source>
</evidence>
<dbReference type="SUPFAM" id="SSF52172">
    <property type="entry name" value="CheY-like"/>
    <property type="match status" value="1"/>
</dbReference>
<dbReference type="PANTHER" id="PTHR44520">
    <property type="entry name" value="RESPONSE REGULATOR RCP1-RELATED"/>
    <property type="match status" value="1"/>
</dbReference>
<organism evidence="3 4">
    <name type="scientific">Marivirga aurantiaca</name>
    <dbReference type="NCBI Taxonomy" id="2802615"/>
    <lineage>
        <taxon>Bacteria</taxon>
        <taxon>Pseudomonadati</taxon>
        <taxon>Bacteroidota</taxon>
        <taxon>Cytophagia</taxon>
        <taxon>Cytophagales</taxon>
        <taxon>Marivirgaceae</taxon>
        <taxon>Marivirga</taxon>
    </lineage>
</organism>
<dbReference type="GO" id="GO:0000160">
    <property type="term" value="P:phosphorelay signal transduction system"/>
    <property type="evidence" value="ECO:0007669"/>
    <property type="project" value="InterPro"/>
</dbReference>
<dbReference type="Gene3D" id="3.40.50.2300">
    <property type="match status" value="1"/>
</dbReference>
<gene>
    <name evidence="3" type="ORF">JKA74_14110</name>
</gene>
<keyword evidence="1" id="KW-0597">Phosphoprotein</keyword>
<proteinExistence type="predicted"/>
<accession>A0A934X0H2</accession>
<evidence type="ECO:0000259" key="2">
    <source>
        <dbReference type="PROSITE" id="PS50110"/>
    </source>
</evidence>
<keyword evidence="4" id="KW-1185">Reference proteome</keyword>
<evidence type="ECO:0000313" key="4">
    <source>
        <dbReference type="Proteomes" id="UP000611723"/>
    </source>
</evidence>
<evidence type="ECO:0000313" key="3">
    <source>
        <dbReference type="EMBL" id="MBK6266175.1"/>
    </source>
</evidence>
<reference evidence="3" key="1">
    <citation type="submission" date="2021-01" db="EMBL/GenBank/DDBJ databases">
        <title>Marivirga aurantiaca sp. nov., isolated from intertidal surface sediments.</title>
        <authorList>
            <person name="Zhang M."/>
        </authorList>
    </citation>
    <scope>NUCLEOTIDE SEQUENCE</scope>
    <source>
        <strain evidence="3">S37H4</strain>
    </source>
</reference>
<dbReference type="Pfam" id="PF00072">
    <property type="entry name" value="Response_reg"/>
    <property type="match status" value="1"/>
</dbReference>
<dbReference type="PROSITE" id="PS50110">
    <property type="entry name" value="RESPONSE_REGULATORY"/>
    <property type="match status" value="1"/>
</dbReference>
<dbReference type="RefSeq" id="WP_201431855.1">
    <property type="nucleotide sequence ID" value="NZ_JAEQBW010000006.1"/>
</dbReference>
<dbReference type="InterPro" id="IPR011006">
    <property type="entry name" value="CheY-like_superfamily"/>
</dbReference>
<dbReference type="AlphaFoldDB" id="A0A934X0H2"/>
<comment type="caution">
    <text evidence="3">The sequence shown here is derived from an EMBL/GenBank/DDBJ whole genome shotgun (WGS) entry which is preliminary data.</text>
</comment>
<feature type="domain" description="Response regulatory" evidence="2">
    <location>
        <begin position="6"/>
        <end position="129"/>
    </location>
</feature>
<feature type="modified residue" description="4-aspartylphosphate" evidence="1">
    <location>
        <position position="59"/>
    </location>
</feature>
<sequence length="141" mass="16462">MSKSGPIVIIEDDEDDKEIFESIVRELGIQNEIKWFVETESAFDFLKTTDEKVFLIFSDINLPGKNGIQFKYDIDADPELRKKSIPFVFLSTYASQKDVEEAYIKVTVQGFFIKGTDYGEIKKMLQHIFEYWKNSKHPNSF</sequence>
<dbReference type="InterPro" id="IPR052893">
    <property type="entry name" value="TCS_response_regulator"/>
</dbReference>
<protein>
    <submittedName>
        <fullName evidence="3">Response regulator</fullName>
    </submittedName>
</protein>
<dbReference type="Proteomes" id="UP000611723">
    <property type="component" value="Unassembled WGS sequence"/>
</dbReference>
<name>A0A934X0H2_9BACT</name>
<dbReference type="PANTHER" id="PTHR44520:SF2">
    <property type="entry name" value="RESPONSE REGULATOR RCP1"/>
    <property type="match status" value="1"/>
</dbReference>